<gene>
    <name evidence="2" type="ORF">KL86CLO1_11167</name>
</gene>
<evidence type="ECO:0000256" key="1">
    <source>
        <dbReference type="PROSITE-ProRule" id="PRU00339"/>
    </source>
</evidence>
<dbReference type="InterPro" id="IPR019734">
    <property type="entry name" value="TPR_rpt"/>
</dbReference>
<feature type="repeat" description="TPR" evidence="1">
    <location>
        <begin position="64"/>
        <end position="97"/>
    </location>
</feature>
<dbReference type="InterPro" id="IPR011990">
    <property type="entry name" value="TPR-like_helical_dom_sf"/>
</dbReference>
<protein>
    <submittedName>
        <fullName evidence="2">Uncharacterized protein</fullName>
    </submittedName>
</protein>
<organism evidence="2">
    <name type="scientific">uncultured Eubacteriales bacterium</name>
    <dbReference type="NCBI Taxonomy" id="172733"/>
    <lineage>
        <taxon>Bacteria</taxon>
        <taxon>Bacillati</taxon>
        <taxon>Bacillota</taxon>
        <taxon>Clostridia</taxon>
        <taxon>Eubacteriales</taxon>
        <taxon>environmental samples</taxon>
    </lineage>
</organism>
<name>A0A212JIJ1_9FIRM</name>
<evidence type="ECO:0000313" key="2">
    <source>
        <dbReference type="EMBL" id="SBV99273.1"/>
    </source>
</evidence>
<sequence length="105" mass="11969">MTGDTLNNEEKMKFNALYDKANELMKDKISSNGQVKQLTAMEQIELAEAVAFFKECVKIYPVSWQSMWAIGLASQMLGETEDALEWFSRAYKINPAIKTMFKSSD</sequence>
<accession>A0A212JIJ1</accession>
<reference evidence="2" key="1">
    <citation type="submission" date="2016-04" db="EMBL/GenBank/DDBJ databases">
        <authorList>
            <person name="Evans L.H."/>
            <person name="Alamgir A."/>
            <person name="Owens N."/>
            <person name="Weber N.D."/>
            <person name="Virtaneva K."/>
            <person name="Barbian K."/>
            <person name="Babar A."/>
            <person name="Rosenke K."/>
        </authorList>
    </citation>
    <scope>NUCLEOTIDE SEQUENCE</scope>
    <source>
        <strain evidence="2">86</strain>
    </source>
</reference>
<proteinExistence type="predicted"/>
<keyword evidence="1" id="KW-0802">TPR repeat</keyword>
<dbReference type="PROSITE" id="PS50005">
    <property type="entry name" value="TPR"/>
    <property type="match status" value="1"/>
</dbReference>
<dbReference type="AlphaFoldDB" id="A0A212JIJ1"/>
<dbReference type="SUPFAM" id="SSF48452">
    <property type="entry name" value="TPR-like"/>
    <property type="match status" value="1"/>
</dbReference>
<dbReference type="Gene3D" id="1.25.40.10">
    <property type="entry name" value="Tetratricopeptide repeat domain"/>
    <property type="match status" value="1"/>
</dbReference>
<dbReference type="EMBL" id="FLUN01000001">
    <property type="protein sequence ID" value="SBV99273.1"/>
    <property type="molecule type" value="Genomic_DNA"/>
</dbReference>